<dbReference type="InterPro" id="IPR003593">
    <property type="entry name" value="AAA+_ATPase"/>
</dbReference>
<keyword evidence="2" id="KW-0813">Transport</keyword>
<evidence type="ECO:0000256" key="2">
    <source>
        <dbReference type="ARBA" id="ARBA00022448"/>
    </source>
</evidence>
<dbReference type="Proteomes" id="UP000011782">
    <property type="component" value="Unassembled WGS sequence"/>
</dbReference>
<feature type="domain" description="ABC transporter" evidence="9">
    <location>
        <begin position="324"/>
        <end position="529"/>
    </location>
</feature>
<sequence length="529" mass="59674">MKMFKKISKKTLWQIIAMIVSSAVFSGSGILILAFINKYLLNLKEQDAQILLAFFALLFLFLGFSVLSRIALSVIGNDFVYELRTKTIKRILDTANQKIVAAGKSNLIASLSSDVRSLTDGFMQVPSIIQGVLIIGATGAYVLFISAEIFVFLVIWMSAATWICRYFIKNIHKYYEQCRNGEDALYRDYQTCVEGHRELSLNLARAKRLFLERFIPNAKSLRANIVKAEIHQSFMSNWLNTVMLGAVGIEIYFCLAYDAASLQDAITVALAILFLRAPLMMLLYSVPSVFRARIAYGRLKKLDLAPFEPEFELGETAPQIWQKLRLKDINFAYNEGSEFALKDINLEIGRGETVFLIGKNGSGKSTLFMILAGLLTPKSGEMFADDTKITESNLKSYANTISAVFTDFYLFDEVMSDDLALIEGLLKKMSIENKVSVKDGKFSTLNLSQGQKKRLAMVAALLEKRKFLILDEWAADQDPEFRRHFYTEFLPELKAQGYTIFAISHDDAYFDAADKIYEIRNGQIALVKG</sequence>
<dbReference type="Pfam" id="PF00005">
    <property type="entry name" value="ABC_tran"/>
    <property type="match status" value="1"/>
</dbReference>
<protein>
    <submittedName>
        <fullName evidence="11">ABC transporter ATP-binding protein</fullName>
    </submittedName>
</protein>
<feature type="transmembrane region" description="Helical" evidence="8">
    <location>
        <begin position="266"/>
        <end position="290"/>
    </location>
</feature>
<dbReference type="GO" id="GO:0140359">
    <property type="term" value="F:ABC-type transporter activity"/>
    <property type="evidence" value="ECO:0007669"/>
    <property type="project" value="InterPro"/>
</dbReference>
<dbReference type="InterPro" id="IPR003439">
    <property type="entry name" value="ABC_transporter-like_ATP-bd"/>
</dbReference>
<dbReference type="SUPFAM" id="SSF52540">
    <property type="entry name" value="P-loop containing nucleoside triphosphate hydrolases"/>
    <property type="match status" value="1"/>
</dbReference>
<dbReference type="STRING" id="1073353.H740_08506"/>
<feature type="transmembrane region" description="Helical" evidence="8">
    <location>
        <begin position="48"/>
        <end position="67"/>
    </location>
</feature>
<evidence type="ECO:0000313" key="11">
    <source>
        <dbReference type="EMBL" id="EMG30130.1"/>
    </source>
</evidence>
<evidence type="ECO:0000259" key="10">
    <source>
        <dbReference type="PROSITE" id="PS50929"/>
    </source>
</evidence>
<evidence type="ECO:0000256" key="7">
    <source>
        <dbReference type="ARBA" id="ARBA00023136"/>
    </source>
</evidence>
<dbReference type="GO" id="GO:0016887">
    <property type="term" value="F:ATP hydrolysis activity"/>
    <property type="evidence" value="ECO:0007669"/>
    <property type="project" value="InterPro"/>
</dbReference>
<feature type="transmembrane region" description="Helical" evidence="8">
    <location>
        <begin position="238"/>
        <end position="260"/>
    </location>
</feature>
<dbReference type="InterPro" id="IPR050095">
    <property type="entry name" value="ECF_ABC_transporter_ATP-bd"/>
</dbReference>
<dbReference type="Gene3D" id="1.20.1560.10">
    <property type="entry name" value="ABC transporter type 1, transmembrane domain"/>
    <property type="match status" value="1"/>
</dbReference>
<organism evidence="11 12">
    <name type="scientific">Campylobacter showae CC57C</name>
    <dbReference type="NCBI Taxonomy" id="1073353"/>
    <lineage>
        <taxon>Bacteria</taxon>
        <taxon>Pseudomonadati</taxon>
        <taxon>Campylobacterota</taxon>
        <taxon>Epsilonproteobacteria</taxon>
        <taxon>Campylobacterales</taxon>
        <taxon>Campylobacteraceae</taxon>
        <taxon>Campylobacter</taxon>
    </lineage>
</organism>
<keyword evidence="6 8" id="KW-1133">Transmembrane helix</keyword>
<dbReference type="NCBIfam" id="TIGR01194">
    <property type="entry name" value="cyc_pep_trnsptr"/>
    <property type="match status" value="1"/>
</dbReference>
<evidence type="ECO:0000256" key="4">
    <source>
        <dbReference type="ARBA" id="ARBA00022741"/>
    </source>
</evidence>
<dbReference type="GO" id="GO:0005524">
    <property type="term" value="F:ATP binding"/>
    <property type="evidence" value="ECO:0007669"/>
    <property type="project" value="UniProtKB-KW"/>
</dbReference>
<dbReference type="PROSITE" id="PS50929">
    <property type="entry name" value="ABC_TM1F"/>
    <property type="match status" value="1"/>
</dbReference>
<keyword evidence="4" id="KW-0547">Nucleotide-binding</keyword>
<dbReference type="Gene3D" id="3.40.50.300">
    <property type="entry name" value="P-loop containing nucleotide triphosphate hydrolases"/>
    <property type="match status" value="1"/>
</dbReference>
<dbReference type="InterPro" id="IPR027417">
    <property type="entry name" value="P-loop_NTPase"/>
</dbReference>
<dbReference type="EMBL" id="AOTD01000211">
    <property type="protein sequence ID" value="EMG30130.1"/>
    <property type="molecule type" value="Genomic_DNA"/>
</dbReference>
<evidence type="ECO:0000256" key="1">
    <source>
        <dbReference type="ARBA" id="ARBA00004651"/>
    </source>
</evidence>
<dbReference type="InterPro" id="IPR005898">
    <property type="entry name" value="Cyc_pep_transpt_SyrD/YojI"/>
</dbReference>
<dbReference type="PANTHER" id="PTHR43553">
    <property type="entry name" value="HEAVY METAL TRANSPORTER"/>
    <property type="match status" value="1"/>
</dbReference>
<feature type="domain" description="ABC transmembrane type-1" evidence="10">
    <location>
        <begin position="15"/>
        <end position="291"/>
    </location>
</feature>
<dbReference type="InterPro" id="IPR017871">
    <property type="entry name" value="ABC_transporter-like_CS"/>
</dbReference>
<dbReference type="SMART" id="SM00382">
    <property type="entry name" value="AAA"/>
    <property type="match status" value="1"/>
</dbReference>
<dbReference type="CDD" id="cd03228">
    <property type="entry name" value="ABCC_MRP_Like"/>
    <property type="match status" value="1"/>
</dbReference>
<keyword evidence="3 8" id="KW-0812">Transmembrane</keyword>
<dbReference type="AlphaFoldDB" id="M3GXH2"/>
<dbReference type="InterPro" id="IPR011527">
    <property type="entry name" value="ABC1_TM_dom"/>
</dbReference>
<feature type="transmembrane region" description="Helical" evidence="8">
    <location>
        <begin position="12"/>
        <end position="36"/>
    </location>
</feature>
<dbReference type="SUPFAM" id="SSF90123">
    <property type="entry name" value="ABC transporter transmembrane region"/>
    <property type="match status" value="1"/>
</dbReference>
<evidence type="ECO:0000313" key="12">
    <source>
        <dbReference type="Proteomes" id="UP000011782"/>
    </source>
</evidence>
<dbReference type="GO" id="GO:0015833">
    <property type="term" value="P:peptide transport"/>
    <property type="evidence" value="ECO:0007669"/>
    <property type="project" value="InterPro"/>
</dbReference>
<reference evidence="11 12" key="1">
    <citation type="submission" date="2013-02" db="EMBL/GenBank/DDBJ databases">
        <title>Co-occurrence of anaerobic bacteria in colorectal carcinomas.</title>
        <authorList>
            <person name="Holt R.A."/>
            <person name="Warren R.L."/>
            <person name="Allen-Vercoe E."/>
            <person name="Pleasance S."/>
            <person name="Freeman D.J."/>
            <person name="Watson P."/>
            <person name="Moore R."/>
            <person name="Cochrane K."/>
        </authorList>
    </citation>
    <scope>NUCLEOTIDE SEQUENCE [LARGE SCALE GENOMIC DNA]</scope>
    <source>
        <strain evidence="11 12">CC57C</strain>
    </source>
</reference>
<proteinExistence type="predicted"/>
<dbReference type="PROSITE" id="PS00211">
    <property type="entry name" value="ABC_TRANSPORTER_1"/>
    <property type="match status" value="1"/>
</dbReference>
<dbReference type="GO" id="GO:1904680">
    <property type="term" value="F:peptide transmembrane transporter activity"/>
    <property type="evidence" value="ECO:0007669"/>
    <property type="project" value="InterPro"/>
</dbReference>
<gene>
    <name evidence="11" type="ORF">H740_08506</name>
</gene>
<keyword evidence="5 11" id="KW-0067">ATP-binding</keyword>
<dbReference type="PANTHER" id="PTHR43553:SF11">
    <property type="entry name" value="ABC TRANSPORTER ATP-BINDING_PERMEASE PROTEIN YOJI"/>
    <property type="match status" value="1"/>
</dbReference>
<evidence type="ECO:0000256" key="8">
    <source>
        <dbReference type="SAM" id="Phobius"/>
    </source>
</evidence>
<keyword evidence="7 8" id="KW-0472">Membrane</keyword>
<evidence type="ECO:0000259" key="9">
    <source>
        <dbReference type="PROSITE" id="PS50893"/>
    </source>
</evidence>
<evidence type="ECO:0000256" key="5">
    <source>
        <dbReference type="ARBA" id="ARBA00022840"/>
    </source>
</evidence>
<evidence type="ECO:0000256" key="6">
    <source>
        <dbReference type="ARBA" id="ARBA00022989"/>
    </source>
</evidence>
<dbReference type="InterPro" id="IPR036640">
    <property type="entry name" value="ABC1_TM_sf"/>
</dbReference>
<evidence type="ECO:0000256" key="3">
    <source>
        <dbReference type="ARBA" id="ARBA00022692"/>
    </source>
</evidence>
<comment type="subcellular location">
    <subcellularLocation>
        <location evidence="1">Cell membrane</location>
        <topology evidence="1">Multi-pass membrane protein</topology>
    </subcellularLocation>
</comment>
<dbReference type="PATRIC" id="fig|1073353.3.peg.1826"/>
<name>M3GXH2_9BACT</name>
<dbReference type="PROSITE" id="PS50893">
    <property type="entry name" value="ABC_TRANSPORTER_2"/>
    <property type="match status" value="1"/>
</dbReference>
<dbReference type="GO" id="GO:0043190">
    <property type="term" value="C:ATP-binding cassette (ABC) transporter complex"/>
    <property type="evidence" value="ECO:0007669"/>
    <property type="project" value="TreeGrafter"/>
</dbReference>
<comment type="caution">
    <text evidence="11">The sequence shown here is derived from an EMBL/GenBank/DDBJ whole genome shotgun (WGS) entry which is preliminary data.</text>
</comment>
<accession>M3GXH2</accession>